<feature type="compositionally biased region" description="Basic residues" evidence="1">
    <location>
        <begin position="364"/>
        <end position="376"/>
    </location>
</feature>
<feature type="compositionally biased region" description="Basic and acidic residues" evidence="1">
    <location>
        <begin position="1"/>
        <end position="15"/>
    </location>
</feature>
<dbReference type="RefSeq" id="XP_022400171.1">
    <property type="nucleotide sequence ID" value="XM_022546802.1"/>
</dbReference>
<feature type="compositionally biased region" description="Low complexity" evidence="1">
    <location>
        <begin position="262"/>
        <end position="273"/>
    </location>
</feature>
<dbReference type="GeneID" id="34463063"/>
<accession>A0A1L9VHV9</accession>
<feature type="compositionally biased region" description="Basic residues" evidence="1">
    <location>
        <begin position="136"/>
        <end position="150"/>
    </location>
</feature>
<feature type="compositionally biased region" description="Basic residues" evidence="1">
    <location>
        <begin position="100"/>
        <end position="109"/>
    </location>
</feature>
<dbReference type="Proteomes" id="UP000184300">
    <property type="component" value="Unassembled WGS sequence"/>
</dbReference>
<dbReference type="VEuPathDB" id="FungiDB:ASPGLDRAFT_48017"/>
<sequence length="399" mass="44530">MAYYDRHYYPPRDRNPPPYQGTMDVVPGRGSHDSIPRSKYPSNYDYYGGYGHSHSHSNGSGHGHGYPPTHSRHPSRVATIQEGSRRPHSSYYDGYDDHGHRRRHRHHRSKNDYYDDRGRSHRHRKAYSVSPSPSRGRSRSRARGSKKSTRSKSEDKMQQAIRAAITAGAIEAFRVRNEPGEWKGEKGKRILTAAITAGGADGLVDTDPRKHEKRHIIESTLAGLATNHFVNGPRSRSRPRSRDGGHGHGRGRSKSHDRGKELAAAGLVAAAGKKAYDHYRSKSRPRGGGGGGRPPSRGRAYSDEGGYESYDGSPRPSRGSKKRSKSVSDYINKGLASLGIEDSKDNDSHSHSHRGSDRDGRDHDRRRRHHHHRRRSSPPPSDGSYSNDSGTASDDSRRR</sequence>
<feature type="region of interest" description="Disordered" evidence="1">
    <location>
        <begin position="1"/>
        <end position="158"/>
    </location>
</feature>
<reference evidence="3" key="1">
    <citation type="journal article" date="2017" name="Genome Biol.">
        <title>Comparative genomics reveals high biological diversity and specific adaptations in the industrially and medically important fungal genus Aspergillus.</title>
        <authorList>
            <person name="de Vries R.P."/>
            <person name="Riley R."/>
            <person name="Wiebenga A."/>
            <person name="Aguilar-Osorio G."/>
            <person name="Amillis S."/>
            <person name="Uchima C.A."/>
            <person name="Anderluh G."/>
            <person name="Asadollahi M."/>
            <person name="Askin M."/>
            <person name="Barry K."/>
            <person name="Battaglia E."/>
            <person name="Bayram O."/>
            <person name="Benocci T."/>
            <person name="Braus-Stromeyer S.A."/>
            <person name="Caldana C."/>
            <person name="Canovas D."/>
            <person name="Cerqueira G.C."/>
            <person name="Chen F."/>
            <person name="Chen W."/>
            <person name="Choi C."/>
            <person name="Clum A."/>
            <person name="Dos Santos R.A."/>
            <person name="Damasio A.R."/>
            <person name="Diallinas G."/>
            <person name="Emri T."/>
            <person name="Fekete E."/>
            <person name="Flipphi M."/>
            <person name="Freyberg S."/>
            <person name="Gallo A."/>
            <person name="Gournas C."/>
            <person name="Habgood R."/>
            <person name="Hainaut M."/>
            <person name="Harispe M.L."/>
            <person name="Henrissat B."/>
            <person name="Hilden K.S."/>
            <person name="Hope R."/>
            <person name="Hossain A."/>
            <person name="Karabika E."/>
            <person name="Karaffa L."/>
            <person name="Karanyi Z."/>
            <person name="Krasevec N."/>
            <person name="Kuo A."/>
            <person name="Kusch H."/>
            <person name="LaButti K."/>
            <person name="Lagendijk E.L."/>
            <person name="Lapidus A."/>
            <person name="Levasseur A."/>
            <person name="Lindquist E."/>
            <person name="Lipzen A."/>
            <person name="Logrieco A.F."/>
            <person name="MacCabe A."/>
            <person name="Maekelae M.R."/>
            <person name="Malavazi I."/>
            <person name="Melin P."/>
            <person name="Meyer V."/>
            <person name="Mielnichuk N."/>
            <person name="Miskei M."/>
            <person name="Molnar A.P."/>
            <person name="Mule G."/>
            <person name="Ngan C.Y."/>
            <person name="Orejas M."/>
            <person name="Orosz E."/>
            <person name="Ouedraogo J.P."/>
            <person name="Overkamp K.M."/>
            <person name="Park H.-S."/>
            <person name="Perrone G."/>
            <person name="Piumi F."/>
            <person name="Punt P.J."/>
            <person name="Ram A.F."/>
            <person name="Ramon A."/>
            <person name="Rauscher S."/>
            <person name="Record E."/>
            <person name="Riano-Pachon D.M."/>
            <person name="Robert V."/>
            <person name="Roehrig J."/>
            <person name="Ruller R."/>
            <person name="Salamov A."/>
            <person name="Salih N.S."/>
            <person name="Samson R.A."/>
            <person name="Sandor E."/>
            <person name="Sanguinetti M."/>
            <person name="Schuetze T."/>
            <person name="Sepcic K."/>
            <person name="Shelest E."/>
            <person name="Sherlock G."/>
            <person name="Sophianopoulou V."/>
            <person name="Squina F.M."/>
            <person name="Sun H."/>
            <person name="Susca A."/>
            <person name="Todd R.B."/>
            <person name="Tsang A."/>
            <person name="Unkles S.E."/>
            <person name="van de Wiele N."/>
            <person name="van Rossen-Uffink D."/>
            <person name="Oliveira J.V."/>
            <person name="Vesth T.C."/>
            <person name="Visser J."/>
            <person name="Yu J.-H."/>
            <person name="Zhou M."/>
            <person name="Andersen M.R."/>
            <person name="Archer D.B."/>
            <person name="Baker S.E."/>
            <person name="Benoit I."/>
            <person name="Brakhage A.A."/>
            <person name="Braus G.H."/>
            <person name="Fischer R."/>
            <person name="Frisvad J.C."/>
            <person name="Goldman G.H."/>
            <person name="Houbraken J."/>
            <person name="Oakley B."/>
            <person name="Pocsi I."/>
            <person name="Scazzocchio C."/>
            <person name="Seiboth B."/>
            <person name="vanKuyk P.A."/>
            <person name="Wortman J."/>
            <person name="Dyer P.S."/>
            <person name="Grigoriev I.V."/>
        </authorList>
    </citation>
    <scope>NUCLEOTIDE SEQUENCE [LARGE SCALE GENOMIC DNA]</scope>
    <source>
        <strain evidence="3">CBS 516.65</strain>
    </source>
</reference>
<dbReference type="OrthoDB" id="5407645at2759"/>
<proteinExistence type="predicted"/>
<dbReference type="EMBL" id="KV878899">
    <property type="protein sequence ID" value="OJJ83473.1"/>
    <property type="molecule type" value="Genomic_DNA"/>
</dbReference>
<name>A0A1L9VHV9_ASPGL</name>
<evidence type="ECO:0000256" key="1">
    <source>
        <dbReference type="SAM" id="MobiDB-lite"/>
    </source>
</evidence>
<gene>
    <name evidence="2" type="ORF">ASPGLDRAFT_48017</name>
</gene>
<protein>
    <submittedName>
        <fullName evidence="2">Uncharacterized protein</fullName>
    </submittedName>
</protein>
<evidence type="ECO:0000313" key="3">
    <source>
        <dbReference type="Proteomes" id="UP000184300"/>
    </source>
</evidence>
<dbReference type="AlphaFoldDB" id="A0A1L9VHV9"/>
<dbReference type="STRING" id="1160497.A0A1L9VHV9"/>
<feature type="compositionally biased region" description="Basic and acidic residues" evidence="1">
    <location>
        <begin position="341"/>
        <end position="363"/>
    </location>
</feature>
<keyword evidence="3" id="KW-1185">Reference proteome</keyword>
<feature type="region of interest" description="Disordered" evidence="1">
    <location>
        <begin position="224"/>
        <end position="399"/>
    </location>
</feature>
<evidence type="ECO:0000313" key="2">
    <source>
        <dbReference type="EMBL" id="OJJ83473.1"/>
    </source>
</evidence>
<organism evidence="2 3">
    <name type="scientific">Aspergillus glaucus CBS 516.65</name>
    <dbReference type="NCBI Taxonomy" id="1160497"/>
    <lineage>
        <taxon>Eukaryota</taxon>
        <taxon>Fungi</taxon>
        <taxon>Dikarya</taxon>
        <taxon>Ascomycota</taxon>
        <taxon>Pezizomycotina</taxon>
        <taxon>Eurotiomycetes</taxon>
        <taxon>Eurotiomycetidae</taxon>
        <taxon>Eurotiales</taxon>
        <taxon>Aspergillaceae</taxon>
        <taxon>Aspergillus</taxon>
        <taxon>Aspergillus subgen. Aspergillus</taxon>
    </lineage>
</organism>